<organism evidence="15 16">
    <name type="scientific">Streptomyces plumbiresistens</name>
    <dbReference type="NCBI Taxonomy" id="511811"/>
    <lineage>
        <taxon>Bacteria</taxon>
        <taxon>Bacillati</taxon>
        <taxon>Actinomycetota</taxon>
        <taxon>Actinomycetes</taxon>
        <taxon>Kitasatosporales</taxon>
        <taxon>Streptomycetaceae</taxon>
        <taxon>Streptomyces</taxon>
    </lineage>
</organism>
<evidence type="ECO:0000256" key="8">
    <source>
        <dbReference type="ARBA" id="ARBA00039102"/>
    </source>
</evidence>
<proteinExistence type="inferred from homology"/>
<feature type="domain" description="Alcohol dehydrogenase-like N-terminal" evidence="14">
    <location>
        <begin position="26"/>
        <end position="122"/>
    </location>
</feature>
<comment type="function">
    <text evidence="5">Catalyzes the oxidation of 2-deoxy-scyllo-inosamine (DOIA) with NAD(+) or NADP(+), forming 3-amino-2,3-dideoxy-scyllo-inosose (amino-DOI).</text>
</comment>
<feature type="domain" description="Alcohol dehydrogenase-like C-terminal" evidence="13">
    <location>
        <begin position="171"/>
        <end position="299"/>
    </location>
</feature>
<comment type="pathway">
    <text evidence="6">Metabolic intermediate biosynthesis; 2-deoxystreptamine biosynthesis; 2-deoxystreptamine from D-glucose 6-phosphate: step 3/4.</text>
</comment>
<evidence type="ECO:0000256" key="7">
    <source>
        <dbReference type="ARBA" id="ARBA00038004"/>
    </source>
</evidence>
<dbReference type="RefSeq" id="WP_266450670.1">
    <property type="nucleotide sequence ID" value="NZ_BAAAZX010000035.1"/>
</dbReference>
<protein>
    <recommendedName>
        <fullName evidence="9">2-deoxy-scyllo-inosamine dehydrogenase</fullName>
        <ecNumber evidence="8">1.1.1.329</ecNumber>
    </recommendedName>
</protein>
<evidence type="ECO:0000256" key="1">
    <source>
        <dbReference type="ARBA" id="ARBA00001947"/>
    </source>
</evidence>
<evidence type="ECO:0000259" key="13">
    <source>
        <dbReference type="Pfam" id="PF00107"/>
    </source>
</evidence>
<keyword evidence="16" id="KW-1185">Reference proteome</keyword>
<evidence type="ECO:0000256" key="4">
    <source>
        <dbReference type="ARBA" id="ARBA00023002"/>
    </source>
</evidence>
<evidence type="ECO:0000256" key="5">
    <source>
        <dbReference type="ARBA" id="ARBA00037678"/>
    </source>
</evidence>
<name>A0ABP7TB12_9ACTN</name>
<dbReference type="EC" id="1.1.1.329" evidence="8"/>
<sequence length="349" mass="36485">MTTMKSVRTGAAGKVDVVDVERPVPGPKDVLVRMRACGICGTDTYFVHLGGTPYSPDGPAGSVVPLPLGHEPAGEIVEAGAEVTDLKAGDRVVVNPQGVPSGIIGCGGEHGAMSEYLLLEDAEIGRTVAVFPDSVPFDVAALNEPMAVARHCVNRSEAKPADKVVVFGAGPIGLGATIWLKLRGVEHVVVADVIPSRLETALAVGADAVVNSAEEDVTARLTELHGQAADSLGRPRAGTDIYIDAAGVAAVFHATVDAAKWGAKLVMVGVQKKADIDLGGMLRSELTLIASQGYPTEIFEVTPEIVEHHERFARLISHRVPFAEVERAFALAVTPGASEKVVVTFDDPE</sequence>
<dbReference type="InterPro" id="IPR002328">
    <property type="entry name" value="ADH_Zn_CS"/>
</dbReference>
<comment type="similarity">
    <text evidence="7">Belongs to the zinc-containing alcohol dehydrogenase family. DOIA dehydrogenase subfamily.</text>
</comment>
<evidence type="ECO:0000256" key="11">
    <source>
        <dbReference type="ARBA" id="ARBA00049085"/>
    </source>
</evidence>
<evidence type="ECO:0000256" key="3">
    <source>
        <dbReference type="ARBA" id="ARBA00022833"/>
    </source>
</evidence>
<gene>
    <name evidence="15" type="ORF">GCM10022232_81170</name>
</gene>
<evidence type="ECO:0000256" key="6">
    <source>
        <dbReference type="ARBA" id="ARBA00037908"/>
    </source>
</evidence>
<dbReference type="Gene3D" id="3.90.180.10">
    <property type="entry name" value="Medium-chain alcohol dehydrogenases, catalytic domain"/>
    <property type="match status" value="2"/>
</dbReference>
<dbReference type="EMBL" id="BAAAZX010000035">
    <property type="protein sequence ID" value="GAA4023717.1"/>
    <property type="molecule type" value="Genomic_DNA"/>
</dbReference>
<evidence type="ECO:0000256" key="10">
    <source>
        <dbReference type="ARBA" id="ARBA00048685"/>
    </source>
</evidence>
<evidence type="ECO:0000313" key="15">
    <source>
        <dbReference type="EMBL" id="GAA4023717.1"/>
    </source>
</evidence>
<dbReference type="SUPFAM" id="SSF51735">
    <property type="entry name" value="NAD(P)-binding Rossmann-fold domains"/>
    <property type="match status" value="1"/>
</dbReference>
<dbReference type="PROSITE" id="PS00059">
    <property type="entry name" value="ADH_ZINC"/>
    <property type="match status" value="1"/>
</dbReference>
<comment type="catalytic activity">
    <reaction evidence="11">
        <text>2-deoxy-scyllo-inosamine + NADP(+) = 3-amino-2,3-dideoxy-scyllo-inosose + NADPH + H(+)</text>
        <dbReference type="Rhea" id="RHEA:33879"/>
        <dbReference type="ChEBI" id="CHEBI:15378"/>
        <dbReference type="ChEBI" id="CHEBI:57783"/>
        <dbReference type="ChEBI" id="CHEBI:58349"/>
        <dbReference type="ChEBI" id="CHEBI:65002"/>
        <dbReference type="ChEBI" id="CHEBI:65003"/>
        <dbReference type="EC" id="1.1.1.329"/>
    </reaction>
</comment>
<comment type="caution">
    <text evidence="15">The sequence shown here is derived from an EMBL/GenBank/DDBJ whole genome shotgun (WGS) entry which is preliminary data.</text>
</comment>
<dbReference type="InterPro" id="IPR011032">
    <property type="entry name" value="GroES-like_sf"/>
</dbReference>
<dbReference type="Proteomes" id="UP001500456">
    <property type="component" value="Unassembled WGS sequence"/>
</dbReference>
<dbReference type="PANTHER" id="PTHR43401:SF2">
    <property type="entry name" value="L-THREONINE 3-DEHYDROGENASE"/>
    <property type="match status" value="1"/>
</dbReference>
<comment type="catalytic activity">
    <reaction evidence="10">
        <text>2-deoxy-scyllo-inosamine + NAD(+) = 3-amino-2,3-dideoxy-scyllo-inosose + NADH + H(+)</text>
        <dbReference type="Rhea" id="RHEA:33883"/>
        <dbReference type="ChEBI" id="CHEBI:15378"/>
        <dbReference type="ChEBI" id="CHEBI:57540"/>
        <dbReference type="ChEBI" id="CHEBI:57945"/>
        <dbReference type="ChEBI" id="CHEBI:65002"/>
        <dbReference type="ChEBI" id="CHEBI:65003"/>
        <dbReference type="EC" id="1.1.1.329"/>
    </reaction>
</comment>
<dbReference type="Gene3D" id="3.40.50.720">
    <property type="entry name" value="NAD(P)-binding Rossmann-like Domain"/>
    <property type="match status" value="1"/>
</dbReference>
<evidence type="ECO:0000256" key="2">
    <source>
        <dbReference type="ARBA" id="ARBA00022723"/>
    </source>
</evidence>
<evidence type="ECO:0000313" key="16">
    <source>
        <dbReference type="Proteomes" id="UP001500456"/>
    </source>
</evidence>
<evidence type="ECO:0000256" key="12">
    <source>
        <dbReference type="RuleBase" id="RU361277"/>
    </source>
</evidence>
<dbReference type="InterPro" id="IPR013154">
    <property type="entry name" value="ADH-like_N"/>
</dbReference>
<evidence type="ECO:0000256" key="9">
    <source>
        <dbReference type="ARBA" id="ARBA00039387"/>
    </source>
</evidence>
<evidence type="ECO:0000259" key="14">
    <source>
        <dbReference type="Pfam" id="PF08240"/>
    </source>
</evidence>
<dbReference type="InterPro" id="IPR013149">
    <property type="entry name" value="ADH-like_C"/>
</dbReference>
<dbReference type="InterPro" id="IPR036291">
    <property type="entry name" value="NAD(P)-bd_dom_sf"/>
</dbReference>
<reference evidence="16" key="1">
    <citation type="journal article" date="2019" name="Int. J. Syst. Evol. Microbiol.">
        <title>The Global Catalogue of Microorganisms (GCM) 10K type strain sequencing project: providing services to taxonomists for standard genome sequencing and annotation.</title>
        <authorList>
            <consortium name="The Broad Institute Genomics Platform"/>
            <consortium name="The Broad Institute Genome Sequencing Center for Infectious Disease"/>
            <person name="Wu L."/>
            <person name="Ma J."/>
        </authorList>
    </citation>
    <scope>NUCLEOTIDE SEQUENCE [LARGE SCALE GENOMIC DNA]</scope>
    <source>
        <strain evidence="16">JCM 16924</strain>
    </source>
</reference>
<comment type="cofactor">
    <cofactor evidence="1 12">
        <name>Zn(2+)</name>
        <dbReference type="ChEBI" id="CHEBI:29105"/>
    </cofactor>
</comment>
<keyword evidence="4" id="KW-0560">Oxidoreductase</keyword>
<dbReference type="InterPro" id="IPR050129">
    <property type="entry name" value="Zn_alcohol_dh"/>
</dbReference>
<keyword evidence="2 12" id="KW-0479">Metal-binding</keyword>
<keyword evidence="3 12" id="KW-0862">Zinc</keyword>
<dbReference type="PANTHER" id="PTHR43401">
    <property type="entry name" value="L-THREONINE 3-DEHYDROGENASE"/>
    <property type="match status" value="1"/>
</dbReference>
<dbReference type="Pfam" id="PF08240">
    <property type="entry name" value="ADH_N"/>
    <property type="match status" value="1"/>
</dbReference>
<dbReference type="Pfam" id="PF00107">
    <property type="entry name" value="ADH_zinc_N"/>
    <property type="match status" value="1"/>
</dbReference>
<dbReference type="SUPFAM" id="SSF50129">
    <property type="entry name" value="GroES-like"/>
    <property type="match status" value="1"/>
</dbReference>
<accession>A0ABP7TB12</accession>